<evidence type="ECO:0000256" key="1">
    <source>
        <dbReference type="SAM" id="MobiDB-lite"/>
    </source>
</evidence>
<evidence type="ECO:0000313" key="2">
    <source>
        <dbReference type="EMBL" id="GJD14305.1"/>
    </source>
</evidence>
<accession>A0AAN4VM70</accession>
<comment type="caution">
    <text evidence="2">The sequence shown here is derived from an EMBL/GenBank/DDBJ whole genome shotgun (WGS) entry which is preliminary data.</text>
</comment>
<feature type="region of interest" description="Disordered" evidence="1">
    <location>
        <begin position="31"/>
        <end position="59"/>
    </location>
</feature>
<dbReference type="AlphaFoldDB" id="A0AAN4VM70"/>
<dbReference type="Proteomes" id="UP000886943">
    <property type="component" value="Unassembled WGS sequence"/>
</dbReference>
<sequence length="59" mass="6769">MPRYTLTLIDSTNQTPPIVLTAESTRTIIRQLTKRLDPTPERRRGRQGPQEDPAVLRGR</sequence>
<reference evidence="2" key="1">
    <citation type="submission" date="2021-08" db="EMBL/GenBank/DDBJ databases">
        <title>Draft genome sequence of the GABA producer Bifidobacterium adolescentis 4-2, isolated from healthy human feces.</title>
        <authorList>
            <person name="Altaib H."/>
            <person name="Niwa R."/>
            <person name="Abe M."/>
            <person name="Suzuki T."/>
        </authorList>
    </citation>
    <scope>NUCLEOTIDE SEQUENCE</scope>
    <source>
        <strain evidence="2">4-2</strain>
    </source>
</reference>
<organism evidence="2 3">
    <name type="scientific">Bifidobacterium adolescentis</name>
    <dbReference type="NCBI Taxonomy" id="1680"/>
    <lineage>
        <taxon>Bacteria</taxon>
        <taxon>Bacillati</taxon>
        <taxon>Actinomycetota</taxon>
        <taxon>Actinomycetes</taxon>
        <taxon>Bifidobacteriales</taxon>
        <taxon>Bifidobacteriaceae</taxon>
        <taxon>Bifidobacterium</taxon>
    </lineage>
</organism>
<protein>
    <submittedName>
        <fullName evidence="2">Uncharacterized protein</fullName>
    </submittedName>
</protein>
<evidence type="ECO:0000313" key="3">
    <source>
        <dbReference type="Proteomes" id="UP000886943"/>
    </source>
</evidence>
<proteinExistence type="predicted"/>
<gene>
    <name evidence="2" type="ORF">BIFAD42_12890</name>
</gene>
<name>A0AAN4VM70_BIFAD</name>
<dbReference type="EMBL" id="BPPZ01000006">
    <property type="protein sequence ID" value="GJD14305.1"/>
    <property type="molecule type" value="Genomic_DNA"/>
</dbReference>